<comment type="caution">
    <text evidence="1">The sequence shown here is derived from an EMBL/GenBank/DDBJ whole genome shotgun (WGS) entry which is preliminary data.</text>
</comment>
<dbReference type="PANTHER" id="PTHR36482:SF6">
    <property type="entry name" value="JASMONATE-INDUCED PROTEIN HOMOLOG"/>
    <property type="match status" value="1"/>
</dbReference>
<dbReference type="Pfam" id="PF21230">
    <property type="entry name" value="Nakanori"/>
    <property type="match status" value="1"/>
</dbReference>
<dbReference type="AlphaFoldDB" id="A0A8K0HTD0"/>
<dbReference type="InterPro" id="IPR049065">
    <property type="entry name" value="Nakanori"/>
</dbReference>
<evidence type="ECO:0000313" key="2">
    <source>
        <dbReference type="Proteomes" id="UP000796880"/>
    </source>
</evidence>
<dbReference type="EMBL" id="VOIH02000001">
    <property type="protein sequence ID" value="KAF3457424.1"/>
    <property type="molecule type" value="Genomic_DNA"/>
</dbReference>
<proteinExistence type="predicted"/>
<protein>
    <submittedName>
        <fullName evidence="1">Uncharacterized protein</fullName>
    </submittedName>
</protein>
<dbReference type="OrthoDB" id="1834777at2759"/>
<organism evidence="1 2">
    <name type="scientific">Rhamnella rubrinervis</name>
    <dbReference type="NCBI Taxonomy" id="2594499"/>
    <lineage>
        <taxon>Eukaryota</taxon>
        <taxon>Viridiplantae</taxon>
        <taxon>Streptophyta</taxon>
        <taxon>Embryophyta</taxon>
        <taxon>Tracheophyta</taxon>
        <taxon>Spermatophyta</taxon>
        <taxon>Magnoliopsida</taxon>
        <taxon>eudicotyledons</taxon>
        <taxon>Gunneridae</taxon>
        <taxon>Pentapetalae</taxon>
        <taxon>rosids</taxon>
        <taxon>fabids</taxon>
        <taxon>Rosales</taxon>
        <taxon>Rhamnaceae</taxon>
        <taxon>rhamnoid group</taxon>
        <taxon>Rhamneae</taxon>
        <taxon>Rhamnella</taxon>
    </lineage>
</organism>
<keyword evidence="2" id="KW-1185">Reference proteome</keyword>
<dbReference type="InterPro" id="IPR053085">
    <property type="entry name" value="Jasmonate-induced_protein"/>
</dbReference>
<reference evidence="1" key="1">
    <citation type="submission" date="2020-03" db="EMBL/GenBank/DDBJ databases">
        <title>A high-quality chromosome-level genome assembly of a woody plant with both climbing and erect habits, Rhamnella rubrinervis.</title>
        <authorList>
            <person name="Lu Z."/>
            <person name="Yang Y."/>
            <person name="Zhu X."/>
            <person name="Sun Y."/>
        </authorList>
    </citation>
    <scope>NUCLEOTIDE SEQUENCE</scope>
    <source>
        <strain evidence="1">BYM</strain>
        <tissue evidence="1">Leaf</tissue>
    </source>
</reference>
<name>A0A8K0HTD0_9ROSA</name>
<dbReference type="Proteomes" id="UP000796880">
    <property type="component" value="Unassembled WGS sequence"/>
</dbReference>
<dbReference type="PANTHER" id="PTHR36482">
    <property type="entry name" value="OSJNBA0024J22.15 PROTEIN"/>
    <property type="match status" value="1"/>
</dbReference>
<accession>A0A8K0HTD0</accession>
<evidence type="ECO:0000313" key="1">
    <source>
        <dbReference type="EMBL" id="KAF3457424.1"/>
    </source>
</evidence>
<gene>
    <name evidence="1" type="ORF">FNV43_RR02082</name>
</gene>
<dbReference type="Gene3D" id="2.60.270.50">
    <property type="match status" value="1"/>
</dbReference>
<sequence>MAKTKVRCTVTNSTRDATYFVFPYDWHGQVDDDEYPETIPSGDSGQFRHVSDGTGKSESAVVYTNGAYDWMLSWFSARLHENKVYTEIREAGYFENSADWCYYKAKLEGGINKSENIWPGYKATVAITPAGTSPVLSATIESVP</sequence>